<feature type="compositionally biased region" description="Polar residues" evidence="1">
    <location>
        <begin position="50"/>
        <end position="66"/>
    </location>
</feature>
<dbReference type="GO" id="GO:0015385">
    <property type="term" value="F:sodium:proton antiporter activity"/>
    <property type="evidence" value="ECO:0007669"/>
    <property type="project" value="EnsemblFungi"/>
</dbReference>
<feature type="region of interest" description="Disordered" evidence="1">
    <location>
        <begin position="1"/>
        <end position="77"/>
    </location>
</feature>
<evidence type="ECO:0000313" key="4">
    <source>
        <dbReference type="Proteomes" id="UP000053110"/>
    </source>
</evidence>
<dbReference type="GO" id="GO:1990816">
    <property type="term" value="C:vacuole-mitochondrion membrane contact site"/>
    <property type="evidence" value="ECO:0007669"/>
    <property type="project" value="EnsemblFungi"/>
</dbReference>
<sequence>MDVPASSSSKEITEGKARQATQSHAANMSKSTSPKDTRNAFTPTELMEETNPSHPDFVSTSFQSTDTVRRWPEPQSYGKISPIHEITYRSKLLKINPSAHIF</sequence>
<evidence type="ECO:0000256" key="1">
    <source>
        <dbReference type="SAM" id="MobiDB-lite"/>
    </source>
</evidence>
<dbReference type="GO" id="GO:0005789">
    <property type="term" value="C:endoplasmic reticulum membrane"/>
    <property type="evidence" value="ECO:0007669"/>
    <property type="project" value="EnsemblFungi"/>
</dbReference>
<reference evidence="3" key="3">
    <citation type="submission" date="2018-07" db="EMBL/GenBank/DDBJ databases">
        <authorList>
            <person name="Quirk P.G."/>
            <person name="Krulwich T.A."/>
        </authorList>
    </citation>
    <scope>NUCLEOTIDE SEQUENCE</scope>
    <source>
        <strain evidence="3">96224</strain>
    </source>
</reference>
<proteinExistence type="predicted"/>
<name>A0A061HIJ3_BLUGR</name>
<organism evidence="3">
    <name type="scientific">Blumeria graminis f. sp. tritici 96224</name>
    <dbReference type="NCBI Taxonomy" id="1268274"/>
    <lineage>
        <taxon>Eukaryota</taxon>
        <taxon>Fungi</taxon>
        <taxon>Dikarya</taxon>
        <taxon>Ascomycota</taxon>
        <taxon>Pezizomycotina</taxon>
        <taxon>Leotiomycetes</taxon>
        <taxon>Erysiphales</taxon>
        <taxon>Erysiphaceae</taxon>
        <taxon>Blumeria</taxon>
    </lineage>
</organism>
<dbReference type="EMBL" id="KE375032">
    <property type="protein sequence ID" value="EPQ65233.1"/>
    <property type="molecule type" value="Genomic_DNA"/>
</dbReference>
<dbReference type="EMBL" id="UIGY01000060">
    <property type="protein sequence ID" value="SUZ09857.1"/>
    <property type="molecule type" value="Genomic_DNA"/>
</dbReference>
<evidence type="ECO:0000313" key="3">
    <source>
        <dbReference type="EMBL" id="SUZ09857.1"/>
    </source>
</evidence>
<evidence type="ECO:0000313" key="2">
    <source>
        <dbReference type="EMBL" id="EPQ65233.1"/>
    </source>
</evidence>
<gene>
    <name evidence="2" type="ORF">BGT96224_282</name>
    <name evidence="3" type="ORF">BGT96224V2_LOCUS3015</name>
</gene>
<protein>
    <submittedName>
        <fullName evidence="3">Bgt-282</fullName>
    </submittedName>
    <submittedName>
        <fullName evidence="2">Low affinity monovalent cation-H+ antiporter</fullName>
    </submittedName>
</protein>
<accession>A0A061HIJ3</accession>
<dbReference type="Proteomes" id="UP000053110">
    <property type="component" value="Unassembled WGS sequence"/>
</dbReference>
<dbReference type="HOGENOM" id="CLU_2277010_0_0_1"/>
<dbReference type="AlphaFoldDB" id="A0A061HIJ3"/>
<reference evidence="4" key="1">
    <citation type="journal article" date="2013" name="Nat. Genet.">
        <title>The wheat powdery mildew genome shows the unique evolution of an obligate biotroph.</title>
        <authorList>
            <person name="Wicker T."/>
            <person name="Oberhaensli S."/>
            <person name="Parlange F."/>
            <person name="Buchmann J.P."/>
            <person name="Shatalina M."/>
            <person name="Roffler S."/>
            <person name="Ben-David R."/>
            <person name="Dolezel J."/>
            <person name="Simkova H."/>
            <person name="Schulze-Lefert P."/>
            <person name="Spanu P.D."/>
            <person name="Bruggmann R."/>
            <person name="Amselem J."/>
            <person name="Quesneville H."/>
            <person name="Ver Loren van Themaat E."/>
            <person name="Paape T."/>
            <person name="Shimizu K.K."/>
            <person name="Keller B."/>
        </authorList>
    </citation>
    <scope>NUCLEOTIDE SEQUENCE [LARGE SCALE GENOMIC DNA]</scope>
    <source>
        <strain evidence="4">96224</strain>
    </source>
</reference>
<feature type="compositionally biased region" description="Polar residues" evidence="1">
    <location>
        <begin position="1"/>
        <end position="10"/>
    </location>
</feature>
<feature type="compositionally biased region" description="Polar residues" evidence="1">
    <location>
        <begin position="19"/>
        <end position="32"/>
    </location>
</feature>
<dbReference type="GO" id="GO:0015369">
    <property type="term" value="F:calcium:proton antiporter activity"/>
    <property type="evidence" value="ECO:0007669"/>
    <property type="project" value="EnsemblFungi"/>
</dbReference>
<dbReference type="GO" id="GO:0015386">
    <property type="term" value="F:potassium:proton antiporter activity"/>
    <property type="evidence" value="ECO:0007669"/>
    <property type="project" value="EnsemblFungi"/>
</dbReference>
<reference evidence="2" key="2">
    <citation type="submission" date="2013-01" db="EMBL/GenBank/DDBJ databases">
        <title>The wheat powdery mildew genome reveals unique evolution of an obligate biotroph.</title>
        <authorList>
            <person name="Oberhaensli S."/>
            <person name="Wicker T."/>
            <person name="Keller B."/>
        </authorList>
    </citation>
    <scope>NUCLEOTIDE SEQUENCE</scope>
    <source>
        <strain evidence="2">96224</strain>
    </source>
</reference>
<dbReference type="GO" id="GO:0000329">
    <property type="term" value="C:fungal-type vacuole membrane"/>
    <property type="evidence" value="ECO:0007669"/>
    <property type="project" value="EnsemblFungi"/>
</dbReference>